<dbReference type="Pfam" id="PF13404">
    <property type="entry name" value="HTH_AsnC-type"/>
    <property type="match status" value="1"/>
</dbReference>
<evidence type="ECO:0000313" key="6">
    <source>
        <dbReference type="Proteomes" id="UP000599312"/>
    </source>
</evidence>
<keyword evidence="2" id="KW-0238">DNA-binding</keyword>
<dbReference type="SMART" id="SM00344">
    <property type="entry name" value="HTH_ASNC"/>
    <property type="match status" value="1"/>
</dbReference>
<sequence>MTNSVSLDRFDHALLALVQRNNQTPARILAEQVGLSESAVLRRLRQLRRTGVIAADIAVVRPALIGLPLTVHVLVSLERESAAELDAFNRKIRSRSEVRQAWYVTGEADFVLHLQLSGMEAYDTFAREVFHDDPNVKAFRTIVAMREVVSQVNARGLSTSE</sequence>
<dbReference type="PANTHER" id="PTHR30154:SF34">
    <property type="entry name" value="TRANSCRIPTIONAL REGULATOR AZLB"/>
    <property type="match status" value="1"/>
</dbReference>
<dbReference type="InterPro" id="IPR011008">
    <property type="entry name" value="Dimeric_a/b-barrel"/>
</dbReference>
<dbReference type="Gene3D" id="3.30.70.920">
    <property type="match status" value="1"/>
</dbReference>
<dbReference type="Pfam" id="PF01037">
    <property type="entry name" value="AsnC_trans_reg"/>
    <property type="match status" value="1"/>
</dbReference>
<evidence type="ECO:0000259" key="4">
    <source>
        <dbReference type="PROSITE" id="PS50956"/>
    </source>
</evidence>
<dbReference type="GO" id="GO:0005829">
    <property type="term" value="C:cytosol"/>
    <property type="evidence" value="ECO:0007669"/>
    <property type="project" value="TreeGrafter"/>
</dbReference>
<dbReference type="EMBL" id="JADQDO010000012">
    <property type="protein sequence ID" value="MBF9235350.1"/>
    <property type="molecule type" value="Genomic_DNA"/>
</dbReference>
<evidence type="ECO:0000256" key="3">
    <source>
        <dbReference type="ARBA" id="ARBA00023163"/>
    </source>
</evidence>
<dbReference type="Proteomes" id="UP000599312">
    <property type="component" value="Unassembled WGS sequence"/>
</dbReference>
<dbReference type="PRINTS" id="PR00033">
    <property type="entry name" value="HTHASNC"/>
</dbReference>
<gene>
    <name evidence="5" type="ORF">I2H38_18420</name>
</gene>
<accession>A0A931BUF9</accession>
<dbReference type="InterPro" id="IPR000485">
    <property type="entry name" value="AsnC-type_HTH_dom"/>
</dbReference>
<dbReference type="Gene3D" id="1.10.10.10">
    <property type="entry name" value="Winged helix-like DNA-binding domain superfamily/Winged helix DNA-binding domain"/>
    <property type="match status" value="1"/>
</dbReference>
<evidence type="ECO:0000256" key="2">
    <source>
        <dbReference type="ARBA" id="ARBA00023125"/>
    </source>
</evidence>
<keyword evidence="6" id="KW-1185">Reference proteome</keyword>
<dbReference type="InterPro" id="IPR019887">
    <property type="entry name" value="Tscrpt_reg_AsnC/Lrp_C"/>
</dbReference>
<feature type="domain" description="HTH asnC-type" evidence="4">
    <location>
        <begin position="7"/>
        <end position="68"/>
    </location>
</feature>
<dbReference type="InterPro" id="IPR036388">
    <property type="entry name" value="WH-like_DNA-bd_sf"/>
</dbReference>
<keyword evidence="3" id="KW-0804">Transcription</keyword>
<dbReference type="GO" id="GO:0043565">
    <property type="term" value="F:sequence-specific DNA binding"/>
    <property type="evidence" value="ECO:0007669"/>
    <property type="project" value="InterPro"/>
</dbReference>
<name>A0A931BUF9_9HYPH</name>
<proteinExistence type="predicted"/>
<dbReference type="SUPFAM" id="SSF46785">
    <property type="entry name" value="Winged helix' DNA-binding domain"/>
    <property type="match status" value="1"/>
</dbReference>
<keyword evidence="1" id="KW-0805">Transcription regulation</keyword>
<dbReference type="AlphaFoldDB" id="A0A931BUF9"/>
<dbReference type="SUPFAM" id="SSF54909">
    <property type="entry name" value="Dimeric alpha+beta barrel"/>
    <property type="match status" value="1"/>
</dbReference>
<evidence type="ECO:0000313" key="5">
    <source>
        <dbReference type="EMBL" id="MBF9235350.1"/>
    </source>
</evidence>
<comment type="caution">
    <text evidence="5">The sequence shown here is derived from an EMBL/GenBank/DDBJ whole genome shotgun (WGS) entry which is preliminary data.</text>
</comment>
<dbReference type="InterPro" id="IPR036390">
    <property type="entry name" value="WH_DNA-bd_sf"/>
</dbReference>
<protein>
    <submittedName>
        <fullName evidence="5">Lrp/AsnC family transcriptional regulator</fullName>
    </submittedName>
</protein>
<dbReference type="PROSITE" id="PS50956">
    <property type="entry name" value="HTH_ASNC_2"/>
    <property type="match status" value="1"/>
</dbReference>
<dbReference type="InterPro" id="IPR019888">
    <property type="entry name" value="Tscrpt_reg_AsnC-like"/>
</dbReference>
<dbReference type="GO" id="GO:0043200">
    <property type="term" value="P:response to amino acid"/>
    <property type="evidence" value="ECO:0007669"/>
    <property type="project" value="TreeGrafter"/>
</dbReference>
<reference evidence="5" key="1">
    <citation type="submission" date="2020-11" db="EMBL/GenBank/DDBJ databases">
        <authorList>
            <person name="Kim M.K."/>
        </authorList>
    </citation>
    <scope>NUCLEOTIDE SEQUENCE</scope>
    <source>
        <strain evidence="5">BT350</strain>
    </source>
</reference>
<organism evidence="5 6">
    <name type="scientific">Microvirga alba</name>
    <dbReference type="NCBI Taxonomy" id="2791025"/>
    <lineage>
        <taxon>Bacteria</taxon>
        <taxon>Pseudomonadati</taxon>
        <taxon>Pseudomonadota</taxon>
        <taxon>Alphaproteobacteria</taxon>
        <taxon>Hyphomicrobiales</taxon>
        <taxon>Methylobacteriaceae</taxon>
        <taxon>Microvirga</taxon>
    </lineage>
</organism>
<evidence type="ECO:0000256" key="1">
    <source>
        <dbReference type="ARBA" id="ARBA00023015"/>
    </source>
</evidence>
<dbReference type="PANTHER" id="PTHR30154">
    <property type="entry name" value="LEUCINE-RESPONSIVE REGULATORY PROTEIN"/>
    <property type="match status" value="1"/>
</dbReference>